<dbReference type="Pfam" id="PF00646">
    <property type="entry name" value="F-box"/>
    <property type="match status" value="1"/>
</dbReference>
<dbReference type="PROSITE" id="PS50181">
    <property type="entry name" value="FBOX"/>
    <property type="match status" value="1"/>
</dbReference>
<dbReference type="Pfam" id="PF07735">
    <property type="entry name" value="FBA_2"/>
    <property type="match status" value="1"/>
</dbReference>
<feature type="domain" description="F-box" evidence="1">
    <location>
        <begin position="24"/>
        <end position="77"/>
    </location>
</feature>
<proteinExistence type="predicted"/>
<protein>
    <submittedName>
        <fullName evidence="3">FBA_2 domain-containing protein</fullName>
    </submittedName>
</protein>
<evidence type="ECO:0000313" key="2">
    <source>
        <dbReference type="Proteomes" id="UP000095282"/>
    </source>
</evidence>
<reference evidence="3" key="1">
    <citation type="submission" date="2016-11" db="UniProtKB">
        <authorList>
            <consortium name="WormBaseParasite"/>
        </authorList>
    </citation>
    <scope>IDENTIFICATION</scope>
</reference>
<dbReference type="InterPro" id="IPR012885">
    <property type="entry name" value="F-box_Sdz-33"/>
</dbReference>
<organism evidence="2 3">
    <name type="scientific">Caenorhabditis tropicalis</name>
    <dbReference type="NCBI Taxonomy" id="1561998"/>
    <lineage>
        <taxon>Eukaryota</taxon>
        <taxon>Metazoa</taxon>
        <taxon>Ecdysozoa</taxon>
        <taxon>Nematoda</taxon>
        <taxon>Chromadorea</taxon>
        <taxon>Rhabditida</taxon>
        <taxon>Rhabditina</taxon>
        <taxon>Rhabditomorpha</taxon>
        <taxon>Rhabditoidea</taxon>
        <taxon>Rhabditidae</taxon>
        <taxon>Peloderinae</taxon>
        <taxon>Caenorhabditis</taxon>
    </lineage>
</organism>
<dbReference type="PANTHER" id="PTHR21503">
    <property type="entry name" value="F-BOX-CONTAINING HYPOTHETICAL PROTEIN C.ELEGANS"/>
    <property type="match status" value="1"/>
</dbReference>
<dbReference type="PANTHER" id="PTHR21503:SF8">
    <property type="entry name" value="F-BOX ASSOCIATED DOMAIN-CONTAINING PROTEIN-RELATED"/>
    <property type="match status" value="1"/>
</dbReference>
<dbReference type="Proteomes" id="UP000095282">
    <property type="component" value="Unplaced"/>
</dbReference>
<keyword evidence="2" id="KW-1185">Reference proteome</keyword>
<sequence>MEQLSSLIFQFSQFLFPFRQSPPPFPLFRLPLVAYKNVIDLMTSCEQVSLSLCSRKTNSIVKNIRHRPKSLELWSNQLNWVEVATGYLEMKNIRRNCSPLIKATGTSPDFDPVETVMIRGYRVPVKIETDKNGEEYLETYWNDENVGLRMIADYVCDLFRVNIFSIWLRNDHRRMFDWLRNRQSFVNALVLGGRKRISDEDYRYVISESNSYFLEINAKASKSFRMENLNKKLEAVTLLDCPWITIDNLMTVDARRINVLPGKLFTNQDVNRFLKHWMKGGSPRLKQIEMDLVDWNEEAFLADINVQEGAPGERLYTGFYEINFNVTNTVHLVREDGIKASFGISSRNLFFLAVWPDSTGRTFECFD</sequence>
<name>A0A1I7UVX1_9PELO</name>
<evidence type="ECO:0000259" key="1">
    <source>
        <dbReference type="PROSITE" id="PS50181"/>
    </source>
</evidence>
<dbReference type="AlphaFoldDB" id="A0A1I7UVX1"/>
<dbReference type="WBParaSite" id="Csp11.Scaffold630.g19880.t1">
    <property type="protein sequence ID" value="Csp11.Scaffold630.g19880.t1"/>
    <property type="gene ID" value="Csp11.Scaffold630.g19880"/>
</dbReference>
<evidence type="ECO:0000313" key="3">
    <source>
        <dbReference type="WBParaSite" id="Csp11.Scaffold630.g19880.t1"/>
    </source>
</evidence>
<accession>A0A1I7UVX1</accession>
<dbReference type="InterPro" id="IPR001810">
    <property type="entry name" value="F-box_dom"/>
</dbReference>